<evidence type="ECO:0000259" key="5">
    <source>
        <dbReference type="Pfam" id="PF13470"/>
    </source>
</evidence>
<keyword evidence="1" id="KW-0540">Nuclease</keyword>
<keyword evidence="4" id="KW-0460">Magnesium</keyword>
<keyword evidence="7" id="KW-1185">Reference proteome</keyword>
<dbReference type="Gene3D" id="3.40.50.1010">
    <property type="entry name" value="5'-nuclease"/>
    <property type="match status" value="1"/>
</dbReference>
<protein>
    <submittedName>
        <fullName evidence="6">PIN domain-containing protein</fullName>
    </submittedName>
</protein>
<evidence type="ECO:0000256" key="1">
    <source>
        <dbReference type="ARBA" id="ARBA00022722"/>
    </source>
</evidence>
<dbReference type="SUPFAM" id="SSF88723">
    <property type="entry name" value="PIN domain-like"/>
    <property type="match status" value="1"/>
</dbReference>
<accession>A0ABT6ZMA5</accession>
<dbReference type="InterPro" id="IPR002716">
    <property type="entry name" value="PIN_dom"/>
</dbReference>
<evidence type="ECO:0000256" key="4">
    <source>
        <dbReference type="ARBA" id="ARBA00022842"/>
    </source>
</evidence>
<dbReference type="EMBL" id="JASJEX010000004">
    <property type="protein sequence ID" value="MDJ1130185.1"/>
    <property type="molecule type" value="Genomic_DNA"/>
</dbReference>
<feature type="domain" description="PIN" evidence="5">
    <location>
        <begin position="3"/>
        <end position="117"/>
    </location>
</feature>
<keyword evidence="2" id="KW-0479">Metal-binding</keyword>
<name>A0ABT6ZMA5_9ACTN</name>
<evidence type="ECO:0000313" key="6">
    <source>
        <dbReference type="EMBL" id="MDJ1130185.1"/>
    </source>
</evidence>
<dbReference type="Proteomes" id="UP001431693">
    <property type="component" value="Unassembled WGS sequence"/>
</dbReference>
<sequence>MFKALLDTNILVDMAFRGRPDHEAAREVFRRAEQGQLSLACGADSLAVFAYSAGRHYATREQVQSVLRGLVELLEVVPLDARLISSALDLDEPDLDDQIVHASFLACGADVLVSRDAEAFEGLAKVAAPRLLGMLGACER</sequence>
<organism evidence="6 7">
    <name type="scientific">Kribbibacterium absianum</name>
    <dbReference type="NCBI Taxonomy" id="3044210"/>
    <lineage>
        <taxon>Bacteria</taxon>
        <taxon>Bacillati</taxon>
        <taxon>Actinomycetota</taxon>
        <taxon>Coriobacteriia</taxon>
        <taxon>Coriobacteriales</taxon>
        <taxon>Kribbibacteriaceae</taxon>
        <taxon>Kribbibacterium</taxon>
    </lineage>
</organism>
<gene>
    <name evidence="6" type="ORF">QJ043_08870</name>
</gene>
<dbReference type="RefSeq" id="WP_283713348.1">
    <property type="nucleotide sequence ID" value="NZ_JASJEW010000003.1"/>
</dbReference>
<evidence type="ECO:0000256" key="3">
    <source>
        <dbReference type="ARBA" id="ARBA00022801"/>
    </source>
</evidence>
<evidence type="ECO:0000256" key="2">
    <source>
        <dbReference type="ARBA" id="ARBA00022723"/>
    </source>
</evidence>
<keyword evidence="3" id="KW-0378">Hydrolase</keyword>
<evidence type="ECO:0000313" key="7">
    <source>
        <dbReference type="Proteomes" id="UP001431693"/>
    </source>
</evidence>
<proteinExistence type="predicted"/>
<reference evidence="6" key="1">
    <citation type="submission" date="2023-05" db="EMBL/GenBank/DDBJ databases">
        <title>[olsenella] sp. nov., isolated from a pig farm feces dump.</title>
        <authorList>
            <person name="Chang Y.-H."/>
        </authorList>
    </citation>
    <scope>NUCLEOTIDE SEQUENCE</scope>
    <source>
        <strain evidence="6">YH-ols2217</strain>
    </source>
</reference>
<comment type="caution">
    <text evidence="6">The sequence shown here is derived from an EMBL/GenBank/DDBJ whole genome shotgun (WGS) entry which is preliminary data.</text>
</comment>
<dbReference type="Pfam" id="PF13470">
    <property type="entry name" value="PIN_3"/>
    <property type="match status" value="1"/>
</dbReference>
<dbReference type="InterPro" id="IPR029060">
    <property type="entry name" value="PIN-like_dom_sf"/>
</dbReference>